<evidence type="ECO:0000256" key="3">
    <source>
        <dbReference type="ARBA" id="ARBA00022741"/>
    </source>
</evidence>
<dbReference type="Pfam" id="PF17042">
    <property type="entry name" value="NBD_C"/>
    <property type="match status" value="1"/>
</dbReference>
<dbReference type="Pfam" id="PF07005">
    <property type="entry name" value="SBD_N"/>
    <property type="match status" value="1"/>
</dbReference>
<dbReference type="InterPro" id="IPR037051">
    <property type="entry name" value="4-carb_acid_sugar_kinase_N_sf"/>
</dbReference>
<keyword evidence="5" id="KW-0067">ATP-binding</keyword>
<evidence type="ECO:0000313" key="10">
    <source>
        <dbReference type="Proteomes" id="UP000622317"/>
    </source>
</evidence>
<keyword evidence="10" id="KW-1185">Reference proteome</keyword>
<evidence type="ECO:0000259" key="7">
    <source>
        <dbReference type="Pfam" id="PF07005"/>
    </source>
</evidence>
<evidence type="ECO:0000313" key="9">
    <source>
        <dbReference type="EMBL" id="MBD5777974.1"/>
    </source>
</evidence>
<reference evidence="9" key="1">
    <citation type="submission" date="2020-09" db="EMBL/GenBank/DDBJ databases">
        <title>Pelagicoccus enzymogenes sp. nov. with an EPS production, isolated from marine sediment.</title>
        <authorList>
            <person name="Feng X."/>
        </authorList>
    </citation>
    <scope>NUCLEOTIDE SEQUENCE</scope>
    <source>
        <strain evidence="9">NFK12</strain>
    </source>
</reference>
<dbReference type="GO" id="GO:0005524">
    <property type="term" value="F:ATP binding"/>
    <property type="evidence" value="ECO:0007669"/>
    <property type="project" value="UniProtKB-KW"/>
</dbReference>
<keyword evidence="3" id="KW-0547">Nucleotide-binding</keyword>
<evidence type="ECO:0008006" key="11">
    <source>
        <dbReference type="Google" id="ProtNLM"/>
    </source>
</evidence>
<keyword evidence="4" id="KW-0418">Kinase</keyword>
<evidence type="ECO:0000256" key="5">
    <source>
        <dbReference type="ARBA" id="ARBA00022840"/>
    </source>
</evidence>
<dbReference type="SUPFAM" id="SSF142764">
    <property type="entry name" value="YgbK-like"/>
    <property type="match status" value="1"/>
</dbReference>
<evidence type="ECO:0000256" key="6">
    <source>
        <dbReference type="ARBA" id="ARBA00023277"/>
    </source>
</evidence>
<dbReference type="GO" id="GO:0016301">
    <property type="term" value="F:kinase activity"/>
    <property type="evidence" value="ECO:0007669"/>
    <property type="project" value="UniProtKB-KW"/>
</dbReference>
<keyword evidence="2" id="KW-0808">Transferase</keyword>
<evidence type="ECO:0000256" key="1">
    <source>
        <dbReference type="ARBA" id="ARBA00005715"/>
    </source>
</evidence>
<dbReference type="InterPro" id="IPR042213">
    <property type="entry name" value="NBD_C_sf"/>
</dbReference>
<feature type="domain" description="Four-carbon acid sugar kinase N-terminal" evidence="7">
    <location>
        <begin position="38"/>
        <end position="271"/>
    </location>
</feature>
<keyword evidence="6" id="KW-0119">Carbohydrate metabolism</keyword>
<dbReference type="RefSeq" id="WP_191615104.1">
    <property type="nucleotide sequence ID" value="NZ_JACYFG010000002.1"/>
</dbReference>
<gene>
    <name evidence="9" type="ORF">IEN85_00510</name>
</gene>
<organism evidence="9 10">
    <name type="scientific">Pelagicoccus enzymogenes</name>
    <dbReference type="NCBI Taxonomy" id="2773457"/>
    <lineage>
        <taxon>Bacteria</taxon>
        <taxon>Pseudomonadati</taxon>
        <taxon>Verrucomicrobiota</taxon>
        <taxon>Opitutia</taxon>
        <taxon>Puniceicoccales</taxon>
        <taxon>Pelagicoccaceae</taxon>
        <taxon>Pelagicoccus</taxon>
    </lineage>
</organism>
<accession>A0A927IFN3</accession>
<dbReference type="InterPro" id="IPR010737">
    <property type="entry name" value="4-carb_acid_sugar_kinase_N"/>
</dbReference>
<dbReference type="Gene3D" id="3.40.50.10840">
    <property type="entry name" value="Putative sugar-binding, N-terminal domain"/>
    <property type="match status" value="1"/>
</dbReference>
<evidence type="ECO:0000259" key="8">
    <source>
        <dbReference type="Pfam" id="PF17042"/>
    </source>
</evidence>
<dbReference type="Gene3D" id="3.40.980.20">
    <property type="entry name" value="Four-carbon acid sugar kinase, nucleotide binding domain"/>
    <property type="match status" value="1"/>
</dbReference>
<sequence>MSAYPEAVQVLANLPAPWPEEALIEIRRNLRESPRKVVVLDDDPTGTQTVEDITVVTQWDLDTLREAFAEQTPGFFILTNSRALTETGTTELHREILSSLQEAANGHPYTLVSRSDSTLRGHFLAESQVIGEFKGPFDMVVLAPFFQAGQRYTLNDTHYLVDQGNFIPCHETPFAEDKFFGYKTSHLPSWVEEKTAGATKASEVVTIPLETIRSKGPDGVLQILSRAPKGSTCIVNACTQKDMEVFAAAALRFENTGASVLYRTAAAFVAARLGIRPPPPLLPEFISNSKERGGLVIVGSYVPKSSEQLSKLLELGELKSFELDVNELLSSQDPASYLLSLGETIEDALDAGEDVVVYTSRGLVFSEAKEQNLDIGARVADALVTLAKNLKSSPGFVIAKGGITSSTIATEALRIRKAQVLGQLVPGVPVWRASEDARFPKIDLVIFPGNVGGPDSLCEAYHKLKRIR</sequence>
<feature type="domain" description="Four-carbon acid sugar kinase nucleotide binding" evidence="8">
    <location>
        <begin position="295"/>
        <end position="457"/>
    </location>
</feature>
<dbReference type="EMBL" id="JACYFG010000002">
    <property type="protein sequence ID" value="MBD5777974.1"/>
    <property type="molecule type" value="Genomic_DNA"/>
</dbReference>
<evidence type="ECO:0000256" key="4">
    <source>
        <dbReference type="ARBA" id="ARBA00022777"/>
    </source>
</evidence>
<evidence type="ECO:0000256" key="2">
    <source>
        <dbReference type="ARBA" id="ARBA00022679"/>
    </source>
</evidence>
<proteinExistence type="inferred from homology"/>
<dbReference type="AlphaFoldDB" id="A0A927IFN3"/>
<comment type="caution">
    <text evidence="9">The sequence shown here is derived from an EMBL/GenBank/DDBJ whole genome shotgun (WGS) entry which is preliminary data.</text>
</comment>
<comment type="similarity">
    <text evidence="1">Belongs to the four-carbon acid sugar kinase family.</text>
</comment>
<protein>
    <recommendedName>
        <fullName evidence="11">Hydroxyacid dehydrogenase</fullName>
    </recommendedName>
</protein>
<name>A0A927IFN3_9BACT</name>
<dbReference type="InterPro" id="IPR031475">
    <property type="entry name" value="NBD_C"/>
</dbReference>
<dbReference type="Proteomes" id="UP000622317">
    <property type="component" value="Unassembled WGS sequence"/>
</dbReference>